<sequence length="82" mass="9581">MQLNHMLERKKKNVFPQNKETPTTQGEFEGTQNSINTSDSMVSNCNPDPSGNMPMKMQQSHHMNFFLFFCKNERLQTIKLPF</sequence>
<reference evidence="2" key="1">
    <citation type="submission" date="2018-02" db="EMBL/GenBank/DDBJ databases">
        <title>Rhizophora mucronata_Transcriptome.</title>
        <authorList>
            <person name="Meera S.P."/>
            <person name="Sreeshan A."/>
            <person name="Augustine A."/>
        </authorList>
    </citation>
    <scope>NUCLEOTIDE SEQUENCE</scope>
    <source>
        <tissue evidence="2">Leaf</tissue>
    </source>
</reference>
<accession>A0A2P2PR98</accession>
<evidence type="ECO:0000256" key="1">
    <source>
        <dbReference type="SAM" id="MobiDB-lite"/>
    </source>
</evidence>
<evidence type="ECO:0000313" key="2">
    <source>
        <dbReference type="EMBL" id="MBX57235.1"/>
    </source>
</evidence>
<dbReference type="EMBL" id="GGEC01076751">
    <property type="protein sequence ID" value="MBX57235.1"/>
    <property type="molecule type" value="Transcribed_RNA"/>
</dbReference>
<protein>
    <submittedName>
        <fullName evidence="2">Uncharacterized protein</fullName>
    </submittedName>
</protein>
<proteinExistence type="predicted"/>
<name>A0A2P2PR98_RHIMU</name>
<feature type="region of interest" description="Disordered" evidence="1">
    <location>
        <begin position="1"/>
        <end position="56"/>
    </location>
</feature>
<feature type="compositionally biased region" description="Polar residues" evidence="1">
    <location>
        <begin position="15"/>
        <end position="49"/>
    </location>
</feature>
<organism evidence="2">
    <name type="scientific">Rhizophora mucronata</name>
    <name type="common">Asiatic mangrove</name>
    <dbReference type="NCBI Taxonomy" id="61149"/>
    <lineage>
        <taxon>Eukaryota</taxon>
        <taxon>Viridiplantae</taxon>
        <taxon>Streptophyta</taxon>
        <taxon>Embryophyta</taxon>
        <taxon>Tracheophyta</taxon>
        <taxon>Spermatophyta</taxon>
        <taxon>Magnoliopsida</taxon>
        <taxon>eudicotyledons</taxon>
        <taxon>Gunneridae</taxon>
        <taxon>Pentapetalae</taxon>
        <taxon>rosids</taxon>
        <taxon>fabids</taxon>
        <taxon>Malpighiales</taxon>
        <taxon>Rhizophoraceae</taxon>
        <taxon>Rhizophora</taxon>
    </lineage>
</organism>
<dbReference type="AlphaFoldDB" id="A0A2P2PR98"/>